<reference evidence="7 8" key="1">
    <citation type="submission" date="2020-03" db="EMBL/GenBank/DDBJ databases">
        <title>Assessment of the enzymatic potential of alkaline-tolerant lipase obtained from Bacillus luteus H11 (technogenic soil) for the bioremediation of saline soils contaminated with petroleum substances.</title>
        <authorList>
            <person name="Kalwasinska A."/>
        </authorList>
    </citation>
    <scope>NUCLEOTIDE SEQUENCE [LARGE SCALE GENOMIC DNA]</scope>
    <source>
        <strain evidence="7 8">H11</strain>
    </source>
</reference>
<accession>A0A969PTD9</accession>
<dbReference type="EMBL" id="JAATHJ010000030">
    <property type="protein sequence ID" value="NJP38774.1"/>
    <property type="molecule type" value="Genomic_DNA"/>
</dbReference>
<evidence type="ECO:0000313" key="7">
    <source>
        <dbReference type="EMBL" id="NJP38774.1"/>
    </source>
</evidence>
<dbReference type="GO" id="GO:0005886">
    <property type="term" value="C:plasma membrane"/>
    <property type="evidence" value="ECO:0007669"/>
    <property type="project" value="UniProtKB-SubCell"/>
</dbReference>
<dbReference type="Pfam" id="PF04464">
    <property type="entry name" value="Glyphos_transf"/>
    <property type="match status" value="1"/>
</dbReference>
<dbReference type="RefSeq" id="WP_168008587.1">
    <property type="nucleotide sequence ID" value="NZ_JAATHJ010000030.1"/>
</dbReference>
<evidence type="ECO:0000256" key="6">
    <source>
        <dbReference type="ARBA" id="ARBA00023136"/>
    </source>
</evidence>
<comment type="similarity">
    <text evidence="2">Belongs to the CDP-glycerol glycerophosphotransferase family.</text>
</comment>
<protein>
    <submittedName>
        <fullName evidence="7">Uncharacterized protein</fullName>
    </submittedName>
</protein>
<dbReference type="Proteomes" id="UP000752012">
    <property type="component" value="Unassembled WGS sequence"/>
</dbReference>
<dbReference type="Gene3D" id="3.40.50.11820">
    <property type="match status" value="1"/>
</dbReference>
<dbReference type="GO" id="GO:0019350">
    <property type="term" value="P:teichoic acid biosynthetic process"/>
    <property type="evidence" value="ECO:0007669"/>
    <property type="project" value="UniProtKB-KW"/>
</dbReference>
<dbReference type="AlphaFoldDB" id="A0A969PTD9"/>
<dbReference type="InterPro" id="IPR007554">
    <property type="entry name" value="Glycerophosphate_synth"/>
</dbReference>
<evidence type="ECO:0000256" key="1">
    <source>
        <dbReference type="ARBA" id="ARBA00004202"/>
    </source>
</evidence>
<proteinExistence type="inferred from homology"/>
<keyword evidence="6" id="KW-0472">Membrane</keyword>
<keyword evidence="3" id="KW-1003">Cell membrane</keyword>
<keyword evidence="5" id="KW-0777">Teichoic acid biosynthesis</keyword>
<evidence type="ECO:0000256" key="3">
    <source>
        <dbReference type="ARBA" id="ARBA00022475"/>
    </source>
</evidence>
<evidence type="ECO:0000313" key="8">
    <source>
        <dbReference type="Proteomes" id="UP000752012"/>
    </source>
</evidence>
<keyword evidence="4" id="KW-0808">Transferase</keyword>
<dbReference type="PANTHER" id="PTHR37316:SF3">
    <property type="entry name" value="TEICHOIC ACID GLYCEROL-PHOSPHATE TRANSFERASE"/>
    <property type="match status" value="1"/>
</dbReference>
<organism evidence="7 8">
    <name type="scientific">Alkalicoccus luteus</name>
    <dbReference type="NCBI Taxonomy" id="1237094"/>
    <lineage>
        <taxon>Bacteria</taxon>
        <taxon>Bacillati</taxon>
        <taxon>Bacillota</taxon>
        <taxon>Bacilli</taxon>
        <taxon>Bacillales</taxon>
        <taxon>Bacillaceae</taxon>
        <taxon>Alkalicoccus</taxon>
    </lineage>
</organism>
<comment type="caution">
    <text evidence="7">The sequence shown here is derived from an EMBL/GenBank/DDBJ whole genome shotgun (WGS) entry which is preliminary data.</text>
</comment>
<dbReference type="Gene3D" id="3.40.50.12580">
    <property type="match status" value="1"/>
</dbReference>
<dbReference type="GO" id="GO:0047355">
    <property type="term" value="F:CDP-glycerol glycerophosphotransferase activity"/>
    <property type="evidence" value="ECO:0007669"/>
    <property type="project" value="InterPro"/>
</dbReference>
<dbReference type="InterPro" id="IPR043148">
    <property type="entry name" value="TagF_C"/>
</dbReference>
<evidence type="ECO:0000256" key="2">
    <source>
        <dbReference type="ARBA" id="ARBA00010488"/>
    </source>
</evidence>
<dbReference type="InterPro" id="IPR051612">
    <property type="entry name" value="Teichoic_Acid_Biosynth"/>
</dbReference>
<evidence type="ECO:0000256" key="5">
    <source>
        <dbReference type="ARBA" id="ARBA00022944"/>
    </source>
</evidence>
<name>A0A969PTD9_9BACI</name>
<keyword evidence="8" id="KW-1185">Reference proteome</keyword>
<dbReference type="InterPro" id="IPR043149">
    <property type="entry name" value="TagF_N"/>
</dbReference>
<sequence length="379" mass="44011">MKIKEKAAFLLLRVMAIFPVKWNRVVFMSYDGAQYSCNPKYISEEMARSQAHLEGIWVLIKPRTEAAYKSVKPMSLAYFYYLATAKIIVTNQRLPSFYHKRKQQRYIQTWHSSLRLKKIEKDAFDFLPQSYRQKALRDSSMCDLLLSGCRTSTDIMNQAFWYDGRISEAGTPRNDVLVNEWRRKITGKQVKNKLGLSEDEQLAVIAPTFRQHGQPSLPNAEHLKRVLHQSFGGKWQTLIRLHPHIRASETAGYRRTDEIEDMQELLAAASIVITDYSSLMFDFMLTAKPLLLYTPDLDTYSQAERGFYFTFQELPFPIIRDESQLVEVLSNWSQSAYEKKRQAFLEKHVFFETGNASETIAGEIASFCKREEMSTVETI</sequence>
<evidence type="ECO:0000256" key="4">
    <source>
        <dbReference type="ARBA" id="ARBA00022679"/>
    </source>
</evidence>
<dbReference type="PANTHER" id="PTHR37316">
    <property type="entry name" value="TEICHOIC ACID GLYCEROL-PHOSPHATE PRIMASE"/>
    <property type="match status" value="1"/>
</dbReference>
<comment type="subcellular location">
    <subcellularLocation>
        <location evidence="1">Cell membrane</location>
        <topology evidence="1">Peripheral membrane protein</topology>
    </subcellularLocation>
</comment>
<gene>
    <name evidence="7" type="ORF">HCN83_14495</name>
</gene>
<dbReference type="SUPFAM" id="SSF53756">
    <property type="entry name" value="UDP-Glycosyltransferase/glycogen phosphorylase"/>
    <property type="match status" value="1"/>
</dbReference>